<protein>
    <recommendedName>
        <fullName evidence="1">FecR protein domain-containing protein</fullName>
    </recommendedName>
</protein>
<dbReference type="InterPro" id="IPR006860">
    <property type="entry name" value="FecR"/>
</dbReference>
<proteinExistence type="predicted"/>
<keyword evidence="3" id="KW-1185">Reference proteome</keyword>
<dbReference type="EMBL" id="LJYW01000001">
    <property type="protein sequence ID" value="KPL52917.1"/>
    <property type="molecule type" value="Genomic_DNA"/>
</dbReference>
<evidence type="ECO:0000313" key="2">
    <source>
        <dbReference type="EMBL" id="KPL52917.1"/>
    </source>
</evidence>
<dbReference type="PANTHER" id="PTHR38731">
    <property type="entry name" value="LIPL45-RELATED LIPOPROTEIN-RELATED"/>
    <property type="match status" value="1"/>
</dbReference>
<dbReference type="RefSeq" id="WP_054359080.1">
    <property type="nucleotide sequence ID" value="NZ_LJYW01000001.1"/>
</dbReference>
<reference evidence="2 3" key="2">
    <citation type="submission" date="2015-10" db="EMBL/GenBank/DDBJ databases">
        <title>Draft Genome Sequence of Prosthecomicrobium hirschii ATCC 27832.</title>
        <authorList>
            <person name="Daniel J."/>
            <person name="Givan S.A."/>
            <person name="Brun Y.V."/>
            <person name="Brown P.J."/>
        </authorList>
    </citation>
    <scope>NUCLEOTIDE SEQUENCE [LARGE SCALE GENOMIC DNA]</scope>
    <source>
        <strain evidence="2 3">16</strain>
    </source>
</reference>
<feature type="domain" description="FecR protein" evidence="1">
    <location>
        <begin position="77"/>
        <end position="171"/>
    </location>
</feature>
<dbReference type="Proteomes" id="UP000048984">
    <property type="component" value="Unassembled WGS sequence"/>
</dbReference>
<name>A0A0P6VLM6_9HYPH</name>
<dbReference type="InterPro" id="IPR006311">
    <property type="entry name" value="TAT_signal"/>
</dbReference>
<evidence type="ECO:0000313" key="3">
    <source>
        <dbReference type="Proteomes" id="UP000048984"/>
    </source>
</evidence>
<sequence length="216" mass="22173">MDPSHSLSRPPLTRRDLLGAAALLAAGPGSATLVGPASAATAGRIGVVQEVVGDAFARGGSAERRLAAAADLYLQDMVWTGTEARLAMKLGLATTVRLGARSRLVIDRFIADMGGVLDLADGATLFDRPEEAPKVDVKMRSAYGVIAVRGTRFFAGPSRGVFGVFVERGAVTVAAAGVTRLLSAGEGTDIPAPGRPPSPVARWGAPRIAEAMASVL</sequence>
<reference evidence="2 3" key="1">
    <citation type="submission" date="2015-09" db="EMBL/GenBank/DDBJ databases">
        <authorList>
            <person name="Jackson K.R."/>
            <person name="Lunt B.L."/>
            <person name="Fisher J.N.B."/>
            <person name="Gardner A.V."/>
            <person name="Bailey M.E."/>
            <person name="Deus L.M."/>
            <person name="Earl A.S."/>
            <person name="Gibby P.D."/>
            <person name="Hartmann K.A."/>
            <person name="Liu J.E."/>
            <person name="Manci A.M."/>
            <person name="Nielsen D.A."/>
            <person name="Solomon M.B."/>
            <person name="Breakwell D.P."/>
            <person name="Burnett S.H."/>
            <person name="Grose J.H."/>
        </authorList>
    </citation>
    <scope>NUCLEOTIDE SEQUENCE [LARGE SCALE GENOMIC DNA]</scope>
    <source>
        <strain evidence="2 3">16</strain>
    </source>
</reference>
<dbReference type="PROSITE" id="PS51318">
    <property type="entry name" value="TAT"/>
    <property type="match status" value="1"/>
</dbReference>
<gene>
    <name evidence="2" type="ORF">ABB55_12400</name>
</gene>
<organism evidence="2 3">
    <name type="scientific">Prosthecodimorpha hirschii</name>
    <dbReference type="NCBI Taxonomy" id="665126"/>
    <lineage>
        <taxon>Bacteria</taxon>
        <taxon>Pseudomonadati</taxon>
        <taxon>Pseudomonadota</taxon>
        <taxon>Alphaproteobacteria</taxon>
        <taxon>Hyphomicrobiales</taxon>
        <taxon>Ancalomicrobiaceae</taxon>
        <taxon>Prosthecodimorpha</taxon>
    </lineage>
</organism>
<comment type="caution">
    <text evidence="2">The sequence shown here is derived from an EMBL/GenBank/DDBJ whole genome shotgun (WGS) entry which is preliminary data.</text>
</comment>
<dbReference type="AlphaFoldDB" id="A0A0P6VLM6"/>
<dbReference type="PANTHER" id="PTHR38731:SF3">
    <property type="entry name" value="BLL6125 PROTEIN"/>
    <property type="match status" value="1"/>
</dbReference>
<evidence type="ECO:0000259" key="1">
    <source>
        <dbReference type="Pfam" id="PF04773"/>
    </source>
</evidence>
<accession>A0A0P6VLM6</accession>
<dbReference type="Pfam" id="PF04773">
    <property type="entry name" value="FecR"/>
    <property type="match status" value="1"/>
</dbReference>
<dbReference type="Gene3D" id="2.60.120.1440">
    <property type="match status" value="1"/>
</dbReference>